<gene>
    <name evidence="1" type="ORF">G8D99_07305</name>
</gene>
<sequence>MIEKSCLYVNQLKQLEQLSLNNSALQKAKDEAQFVAGLIKDFDKSFADLGTTYQKSCTSF</sequence>
<dbReference type="KEGG" id="alj:G8D99_07305"/>
<organism evidence="1 2">
    <name type="scientific">Acinetobacter lanii</name>
    <dbReference type="NCBI Taxonomy" id="2715163"/>
    <lineage>
        <taxon>Bacteria</taxon>
        <taxon>Pseudomonadati</taxon>
        <taxon>Pseudomonadota</taxon>
        <taxon>Gammaproteobacteria</taxon>
        <taxon>Moraxellales</taxon>
        <taxon>Moraxellaceae</taxon>
        <taxon>Acinetobacter</taxon>
    </lineage>
</organism>
<name>A0A6G8S8V4_9GAMM</name>
<evidence type="ECO:0000313" key="1">
    <source>
        <dbReference type="EMBL" id="QIO10363.1"/>
    </source>
</evidence>
<accession>A0A6G8S8V4</accession>
<dbReference type="AlphaFoldDB" id="A0A6G8S8V4"/>
<keyword evidence="2" id="KW-1185">Reference proteome</keyword>
<evidence type="ECO:0000313" key="2">
    <source>
        <dbReference type="Proteomes" id="UP000501939"/>
    </source>
</evidence>
<proteinExistence type="predicted"/>
<dbReference type="EMBL" id="CP049916">
    <property type="protein sequence ID" value="QIO10363.1"/>
    <property type="molecule type" value="Genomic_DNA"/>
</dbReference>
<protein>
    <submittedName>
        <fullName evidence="1">Uncharacterized protein</fullName>
    </submittedName>
</protein>
<dbReference type="Proteomes" id="UP000501939">
    <property type="component" value="Chromosome"/>
</dbReference>
<reference evidence="1 2" key="1">
    <citation type="submission" date="2020-03" db="EMBL/GenBank/DDBJ databases">
        <authorList>
            <person name="Zhu W."/>
        </authorList>
    </citation>
    <scope>NUCLEOTIDE SEQUENCE [LARGE SCALE GENOMIC DNA]</scope>
    <source>
        <strain evidence="1 2">185</strain>
    </source>
</reference>